<dbReference type="AlphaFoldDB" id="A0A3N0BJ24"/>
<keyword evidence="1" id="KW-0812">Transmembrane</keyword>
<reference evidence="3" key="1">
    <citation type="submission" date="2018-05" db="EMBL/GenBank/DDBJ databases">
        <title>Genome Sequencing of selected type strains of the family Eggerthellaceae.</title>
        <authorList>
            <person name="Danylec N."/>
            <person name="Stoll D.A."/>
            <person name="Doetsch A."/>
            <person name="Huch M."/>
        </authorList>
    </citation>
    <scope>NUCLEOTIDE SEQUENCE [LARGE SCALE GENOMIC DNA]</scope>
    <source>
        <strain evidence="3">DSM 16106</strain>
    </source>
</reference>
<gene>
    <name evidence="2" type="ORF">DMP08_01355</name>
</gene>
<dbReference type="Pfam" id="PF09605">
    <property type="entry name" value="Trep_Strep"/>
    <property type="match status" value="1"/>
</dbReference>
<name>A0A3N0BJ24_9ACTN</name>
<evidence type="ECO:0000313" key="2">
    <source>
        <dbReference type="EMBL" id="RNL48293.1"/>
    </source>
</evidence>
<feature type="transmembrane region" description="Helical" evidence="1">
    <location>
        <begin position="112"/>
        <end position="133"/>
    </location>
</feature>
<dbReference type="OrthoDB" id="9781459at2"/>
<dbReference type="Proteomes" id="UP000278632">
    <property type="component" value="Unassembled WGS sequence"/>
</dbReference>
<feature type="transmembrane region" description="Helical" evidence="1">
    <location>
        <begin position="38"/>
        <end position="57"/>
    </location>
</feature>
<evidence type="ECO:0000313" key="3">
    <source>
        <dbReference type="Proteomes" id="UP000278632"/>
    </source>
</evidence>
<protein>
    <recommendedName>
        <fullName evidence="4">Trep_Strep domain-containing protein</fullName>
    </recommendedName>
</protein>
<organism evidence="2 3">
    <name type="scientific">Paraeggerthella hongkongensis</name>
    <dbReference type="NCBI Taxonomy" id="230658"/>
    <lineage>
        <taxon>Bacteria</taxon>
        <taxon>Bacillati</taxon>
        <taxon>Actinomycetota</taxon>
        <taxon>Coriobacteriia</taxon>
        <taxon>Eggerthellales</taxon>
        <taxon>Eggerthellaceae</taxon>
        <taxon>Paraeggerthella</taxon>
    </lineage>
</organism>
<feature type="transmembrane region" description="Helical" evidence="1">
    <location>
        <begin position="9"/>
        <end position="32"/>
    </location>
</feature>
<evidence type="ECO:0000256" key="1">
    <source>
        <dbReference type="SAM" id="Phobius"/>
    </source>
</evidence>
<accession>A0A3N0BJ24</accession>
<dbReference type="RefSeq" id="WP_123191221.1">
    <property type="nucleotide sequence ID" value="NZ_QICD01000002.1"/>
</dbReference>
<sequence>MNKMDLKQFFITILLSIVMFAIYLVGILPVFANQQLSIVFHAGITALVCGPVFVLMLAKSKAPGTLFIFSALFALFYLAVGNAYLCVFMLVVGFVCELAMLKGGYASKIRPVLPYFLVWAAVGLKNIFMFGLFRDAVLETYLKTGMDEQAAQAAIQNASSVVMSVPLNLAGLAMVAIGASLGCWIGRKALEKHFFSAGVAASDER</sequence>
<keyword evidence="1" id="KW-0472">Membrane</keyword>
<evidence type="ECO:0008006" key="4">
    <source>
        <dbReference type="Google" id="ProtNLM"/>
    </source>
</evidence>
<keyword evidence="1" id="KW-1133">Transmembrane helix</keyword>
<dbReference type="InterPro" id="IPR011733">
    <property type="entry name" value="CHP02185_IM"/>
</dbReference>
<dbReference type="EMBL" id="QICD01000002">
    <property type="protein sequence ID" value="RNL48293.1"/>
    <property type="molecule type" value="Genomic_DNA"/>
</dbReference>
<comment type="caution">
    <text evidence="2">The sequence shown here is derived from an EMBL/GenBank/DDBJ whole genome shotgun (WGS) entry which is preliminary data.</text>
</comment>
<keyword evidence="3" id="KW-1185">Reference proteome</keyword>
<proteinExistence type="predicted"/>
<feature type="transmembrane region" description="Helical" evidence="1">
    <location>
        <begin position="167"/>
        <end position="186"/>
    </location>
</feature>
<dbReference type="NCBIfam" id="TIGR02185">
    <property type="entry name" value="Trep_Strep"/>
    <property type="match status" value="1"/>
</dbReference>